<dbReference type="InterPro" id="IPR001128">
    <property type="entry name" value="Cyt_P450"/>
</dbReference>
<dbReference type="PROSITE" id="PS00086">
    <property type="entry name" value="CYTOCHROME_P450"/>
    <property type="match status" value="1"/>
</dbReference>
<reference evidence="7" key="1">
    <citation type="submission" date="2021-12" db="EMBL/GenBank/DDBJ databases">
        <title>Black yeast isolated from Biological Soil Crust.</title>
        <authorList>
            <person name="Kurbessoian T."/>
        </authorList>
    </citation>
    <scope>NUCLEOTIDE SEQUENCE</scope>
    <source>
        <strain evidence="7">CCFEE 5208</strain>
    </source>
</reference>
<proteinExistence type="inferred from homology"/>
<keyword evidence="2 4" id="KW-0479">Metal-binding</keyword>
<keyword evidence="5" id="KW-0560">Oxidoreductase</keyword>
<dbReference type="InterPro" id="IPR050121">
    <property type="entry name" value="Cytochrome_P450_monoxygenase"/>
</dbReference>
<keyword evidence="10" id="KW-1185">Reference proteome</keyword>
<dbReference type="PRINTS" id="PR00463">
    <property type="entry name" value="EP450I"/>
</dbReference>
<keyword evidence="3 4" id="KW-0408">Iron</keyword>
<feature type="transmembrane region" description="Helical" evidence="6">
    <location>
        <begin position="12"/>
        <end position="31"/>
    </location>
</feature>
<evidence type="ECO:0008006" key="11">
    <source>
        <dbReference type="Google" id="ProtNLM"/>
    </source>
</evidence>
<evidence type="ECO:0000313" key="8">
    <source>
        <dbReference type="EMBL" id="KAK0997596.1"/>
    </source>
</evidence>
<accession>A0AAN6FNL3</accession>
<feature type="binding site" description="axial binding residue" evidence="4">
    <location>
        <position position="460"/>
    </location>
    <ligand>
        <name>heme</name>
        <dbReference type="ChEBI" id="CHEBI:30413"/>
    </ligand>
    <ligandPart>
        <name>Fe</name>
        <dbReference type="ChEBI" id="CHEBI:18248"/>
    </ligandPart>
</feature>
<dbReference type="GO" id="GO:0020037">
    <property type="term" value="F:heme binding"/>
    <property type="evidence" value="ECO:0007669"/>
    <property type="project" value="InterPro"/>
</dbReference>
<sequence length="513" mass="57388">MASTLLSQTSLTFPGLLFATAAGLFTTLLVYRAFFHALSSIPGPLICRLTSLWTYYHSYVGDECTLIDNLHKTYGPVVRIAPNEVSIADGAALAPIYVERGGFLKAPNYVNFDIEGHSTIFSTLDPAHRSVRSKAVVPVFSMTSIRSRQETIEGCVSKLVDRLQDEAAESRKVSEATGKPQTVNVLNLTRSLALDAVSSYLFGTSFGGINEKGDKLSATLFVDSLVAVGRFFYLPNWAFLALELAIARFWPDHEVNESMRKVDEFASLVRSQKDDSFSYQSRLLKAGISNHETEVQCKDLMFAVGRRPSHFHRTVLTGFQGTDSTGTNLATMLWHLAKRPDVYKLLRDEIAEADAQDPIYNPQSLRYLDAVVREGLRIAMANPTRLPRIVPPQGFAFEASDGRHYFLPSGTQVGVQIFTLHFNPKVFPDPHTFRPERWLEIPTPEMQRDWIPFGVGSRQCIARNLARVELFLGVRAIARHNVLAGAEAIGEKIELMEWFNSKIKGEKVELVWR</sequence>
<evidence type="ECO:0000313" key="10">
    <source>
        <dbReference type="Proteomes" id="UP001175353"/>
    </source>
</evidence>
<keyword evidence="6" id="KW-0472">Membrane</keyword>
<dbReference type="Proteomes" id="UP001168146">
    <property type="component" value="Unassembled WGS sequence"/>
</dbReference>
<evidence type="ECO:0000256" key="4">
    <source>
        <dbReference type="PIRSR" id="PIRSR602401-1"/>
    </source>
</evidence>
<dbReference type="InterPro" id="IPR002401">
    <property type="entry name" value="Cyt_P450_E_grp-I"/>
</dbReference>
<comment type="similarity">
    <text evidence="5">Belongs to the cytochrome P450 family.</text>
</comment>
<dbReference type="Gene3D" id="1.10.630.10">
    <property type="entry name" value="Cytochrome P450"/>
    <property type="match status" value="1"/>
</dbReference>
<dbReference type="EMBL" id="JAUJLE010000045">
    <property type="protein sequence ID" value="KAK0997596.1"/>
    <property type="molecule type" value="Genomic_DNA"/>
</dbReference>
<dbReference type="CDD" id="cd11062">
    <property type="entry name" value="CYP58-like"/>
    <property type="match status" value="1"/>
</dbReference>
<evidence type="ECO:0000256" key="1">
    <source>
        <dbReference type="ARBA" id="ARBA00001971"/>
    </source>
</evidence>
<keyword evidence="4 5" id="KW-0349">Heme</keyword>
<evidence type="ECO:0000313" key="9">
    <source>
        <dbReference type="Proteomes" id="UP001168146"/>
    </source>
</evidence>
<evidence type="ECO:0000256" key="6">
    <source>
        <dbReference type="SAM" id="Phobius"/>
    </source>
</evidence>
<keyword evidence="6" id="KW-1133">Transmembrane helix</keyword>
<dbReference type="EMBL" id="JASUXU010000024">
    <property type="protein sequence ID" value="KAK0320685.1"/>
    <property type="molecule type" value="Genomic_DNA"/>
</dbReference>
<evidence type="ECO:0000313" key="7">
    <source>
        <dbReference type="EMBL" id="KAK0320685.1"/>
    </source>
</evidence>
<dbReference type="SUPFAM" id="SSF48264">
    <property type="entry name" value="Cytochrome P450"/>
    <property type="match status" value="1"/>
</dbReference>
<dbReference type="InterPro" id="IPR036396">
    <property type="entry name" value="Cyt_P450_sf"/>
</dbReference>
<evidence type="ECO:0000256" key="5">
    <source>
        <dbReference type="RuleBase" id="RU000461"/>
    </source>
</evidence>
<dbReference type="GO" id="GO:0005506">
    <property type="term" value="F:iron ion binding"/>
    <property type="evidence" value="ECO:0007669"/>
    <property type="project" value="InterPro"/>
</dbReference>
<organism evidence="7 9">
    <name type="scientific">Friedmanniomyces endolithicus</name>
    <dbReference type="NCBI Taxonomy" id="329885"/>
    <lineage>
        <taxon>Eukaryota</taxon>
        <taxon>Fungi</taxon>
        <taxon>Dikarya</taxon>
        <taxon>Ascomycota</taxon>
        <taxon>Pezizomycotina</taxon>
        <taxon>Dothideomycetes</taxon>
        <taxon>Dothideomycetidae</taxon>
        <taxon>Mycosphaerellales</taxon>
        <taxon>Teratosphaeriaceae</taxon>
        <taxon>Friedmanniomyces</taxon>
    </lineage>
</organism>
<gene>
    <name evidence="7" type="ORF">LTR82_008398</name>
    <name evidence="8" type="ORF">LTR91_006563</name>
</gene>
<comment type="caution">
    <text evidence="7">The sequence shown here is derived from an EMBL/GenBank/DDBJ whole genome shotgun (WGS) entry which is preliminary data.</text>
</comment>
<keyword evidence="6" id="KW-0812">Transmembrane</keyword>
<reference evidence="8" key="2">
    <citation type="submission" date="2023-06" db="EMBL/GenBank/DDBJ databases">
        <title>Black Yeasts Isolated from many extreme environments.</title>
        <authorList>
            <person name="Coleine C."/>
            <person name="Stajich J.E."/>
            <person name="Selbmann L."/>
        </authorList>
    </citation>
    <scope>NUCLEOTIDE SEQUENCE</scope>
    <source>
        <strain evidence="8">CCFEE 5200</strain>
    </source>
</reference>
<dbReference type="Pfam" id="PF00067">
    <property type="entry name" value="p450"/>
    <property type="match status" value="1"/>
</dbReference>
<dbReference type="PANTHER" id="PTHR24305:SF156">
    <property type="entry name" value="P450, PUTATIVE (EUROFUNG)-RELATED"/>
    <property type="match status" value="1"/>
</dbReference>
<evidence type="ECO:0000256" key="3">
    <source>
        <dbReference type="ARBA" id="ARBA00023004"/>
    </source>
</evidence>
<dbReference type="GO" id="GO:0004497">
    <property type="term" value="F:monooxygenase activity"/>
    <property type="evidence" value="ECO:0007669"/>
    <property type="project" value="UniProtKB-KW"/>
</dbReference>
<dbReference type="InterPro" id="IPR017972">
    <property type="entry name" value="Cyt_P450_CS"/>
</dbReference>
<dbReference type="GO" id="GO:0016705">
    <property type="term" value="F:oxidoreductase activity, acting on paired donors, with incorporation or reduction of molecular oxygen"/>
    <property type="evidence" value="ECO:0007669"/>
    <property type="project" value="InterPro"/>
</dbReference>
<protein>
    <recommendedName>
        <fullName evidence="11">Cytochrome P450</fullName>
    </recommendedName>
</protein>
<name>A0AAN6FNL3_9PEZI</name>
<comment type="cofactor">
    <cofactor evidence="1 4">
        <name>heme</name>
        <dbReference type="ChEBI" id="CHEBI:30413"/>
    </cofactor>
</comment>
<dbReference type="Proteomes" id="UP001175353">
    <property type="component" value="Unassembled WGS sequence"/>
</dbReference>
<dbReference type="PRINTS" id="PR00385">
    <property type="entry name" value="P450"/>
</dbReference>
<dbReference type="PANTHER" id="PTHR24305">
    <property type="entry name" value="CYTOCHROME P450"/>
    <property type="match status" value="1"/>
</dbReference>
<keyword evidence="5" id="KW-0503">Monooxygenase</keyword>
<dbReference type="AlphaFoldDB" id="A0AAN6FNL3"/>
<evidence type="ECO:0000256" key="2">
    <source>
        <dbReference type="ARBA" id="ARBA00022723"/>
    </source>
</evidence>